<comment type="caution">
    <text evidence="2">The sequence shown here is derived from an EMBL/GenBank/DDBJ whole genome shotgun (WGS) entry which is preliminary data.</text>
</comment>
<name>A0ABC9XDK6_GRUJA</name>
<dbReference type="AlphaFoldDB" id="A0ABC9XDK6"/>
<proteinExistence type="predicted"/>
<organism evidence="2 3">
    <name type="scientific">Grus japonensis</name>
    <name type="common">Japanese crane</name>
    <name type="synonym">Red-crowned crane</name>
    <dbReference type="NCBI Taxonomy" id="30415"/>
    <lineage>
        <taxon>Eukaryota</taxon>
        <taxon>Metazoa</taxon>
        <taxon>Chordata</taxon>
        <taxon>Craniata</taxon>
        <taxon>Vertebrata</taxon>
        <taxon>Euteleostomi</taxon>
        <taxon>Archelosauria</taxon>
        <taxon>Archosauria</taxon>
        <taxon>Dinosauria</taxon>
        <taxon>Saurischia</taxon>
        <taxon>Theropoda</taxon>
        <taxon>Coelurosauria</taxon>
        <taxon>Aves</taxon>
        <taxon>Neognathae</taxon>
        <taxon>Neoaves</taxon>
        <taxon>Gruiformes</taxon>
        <taxon>Gruidae</taxon>
        <taxon>Grus</taxon>
    </lineage>
</organism>
<reference evidence="2 3" key="1">
    <citation type="submission" date="2024-06" db="EMBL/GenBank/DDBJ databases">
        <title>The draft genome of Grus japonensis, version 3.</title>
        <authorList>
            <person name="Nabeshima K."/>
            <person name="Suzuki S."/>
            <person name="Onuma M."/>
        </authorList>
    </citation>
    <scope>NUCLEOTIDE SEQUENCE [LARGE SCALE GENOMIC DNA]</scope>
    <source>
        <strain evidence="2 3">451A</strain>
    </source>
</reference>
<evidence type="ECO:0000256" key="1">
    <source>
        <dbReference type="SAM" id="Phobius"/>
    </source>
</evidence>
<keyword evidence="1" id="KW-1133">Transmembrane helix</keyword>
<evidence type="ECO:0000313" key="2">
    <source>
        <dbReference type="EMBL" id="GAB0195144.1"/>
    </source>
</evidence>
<feature type="transmembrane region" description="Helical" evidence="1">
    <location>
        <begin position="26"/>
        <end position="50"/>
    </location>
</feature>
<keyword evidence="3" id="KW-1185">Reference proteome</keyword>
<keyword evidence="1" id="KW-0812">Transmembrane</keyword>
<dbReference type="Proteomes" id="UP001623348">
    <property type="component" value="Unassembled WGS sequence"/>
</dbReference>
<gene>
    <name evidence="2" type="ORF">GRJ2_001979700</name>
</gene>
<keyword evidence="1" id="KW-0472">Membrane</keyword>
<accession>A0ABC9XDK6</accession>
<sequence>MERLGSNGSCPGCRLEGGPSARAATALAAVLIFTIVVDVLGNALVILSVLRNKKLRNAGATLVGLGLVLSEFQAQLSWALELLGNECVTAVDPGPA</sequence>
<dbReference type="EMBL" id="BAAFJT010000012">
    <property type="protein sequence ID" value="GAB0195144.1"/>
    <property type="molecule type" value="Genomic_DNA"/>
</dbReference>
<evidence type="ECO:0000313" key="3">
    <source>
        <dbReference type="Proteomes" id="UP001623348"/>
    </source>
</evidence>
<keyword evidence="2" id="KW-0675">Receptor</keyword>
<protein>
    <submittedName>
        <fullName evidence="2">Melatonin-related receptor</fullName>
    </submittedName>
</protein>